<dbReference type="GO" id="GO:0030288">
    <property type="term" value="C:outer membrane-bounded periplasmic space"/>
    <property type="evidence" value="ECO:0007669"/>
    <property type="project" value="InterPro"/>
</dbReference>
<dbReference type="NCBIfam" id="NF006947">
    <property type="entry name" value="PRK09429.1"/>
    <property type="match status" value="1"/>
</dbReference>
<dbReference type="PIRSF" id="PIRSF018455">
    <property type="entry name" value="MepA"/>
    <property type="match status" value="1"/>
</dbReference>
<keyword evidence="11" id="KW-1185">Reference proteome</keyword>
<evidence type="ECO:0000256" key="7">
    <source>
        <dbReference type="ARBA" id="ARBA00023049"/>
    </source>
</evidence>
<evidence type="ECO:0000256" key="4">
    <source>
        <dbReference type="ARBA" id="ARBA00022764"/>
    </source>
</evidence>
<evidence type="ECO:0000256" key="5">
    <source>
        <dbReference type="ARBA" id="ARBA00022801"/>
    </source>
</evidence>
<dbReference type="EMBL" id="BSFM01000008">
    <property type="protein sequence ID" value="GLK83612.1"/>
    <property type="molecule type" value="Genomic_DNA"/>
</dbReference>
<keyword evidence="2" id="KW-0479">Metal-binding</keyword>
<dbReference type="InterPro" id="IPR009045">
    <property type="entry name" value="Zn_M74/Hedgehog-like"/>
</dbReference>
<feature type="signal peptide" evidence="9">
    <location>
        <begin position="1"/>
        <end position="24"/>
    </location>
</feature>
<dbReference type="Gene3D" id="3.30.1380.10">
    <property type="match status" value="1"/>
</dbReference>
<reference evidence="10" key="1">
    <citation type="journal article" date="2014" name="Int. J. Syst. Evol. Microbiol.">
        <title>Complete genome sequence of Corynebacterium casei LMG S-19264T (=DSM 44701T), isolated from a smear-ripened cheese.</title>
        <authorList>
            <consortium name="US DOE Joint Genome Institute (JGI-PGF)"/>
            <person name="Walter F."/>
            <person name="Albersmeier A."/>
            <person name="Kalinowski J."/>
            <person name="Ruckert C."/>
        </authorList>
    </citation>
    <scope>NUCLEOTIDE SEQUENCE</scope>
    <source>
        <strain evidence="10">VKM B-2789</strain>
    </source>
</reference>
<keyword evidence="8" id="KW-1015">Disulfide bond</keyword>
<gene>
    <name evidence="10" type="primary">mepA</name>
    <name evidence="10" type="ORF">GCM10017653_16810</name>
</gene>
<dbReference type="GO" id="GO:0046872">
    <property type="term" value="F:metal ion binding"/>
    <property type="evidence" value="ECO:0007669"/>
    <property type="project" value="UniProtKB-KW"/>
</dbReference>
<organism evidence="10 11">
    <name type="scientific">Ancylobacter defluvii</name>
    <dbReference type="NCBI Taxonomy" id="1282440"/>
    <lineage>
        <taxon>Bacteria</taxon>
        <taxon>Pseudomonadati</taxon>
        <taxon>Pseudomonadota</taxon>
        <taxon>Alphaproteobacteria</taxon>
        <taxon>Hyphomicrobiales</taxon>
        <taxon>Xanthobacteraceae</taxon>
        <taxon>Ancylobacter</taxon>
    </lineage>
</organism>
<dbReference type="InterPro" id="IPR005073">
    <property type="entry name" value="Peptidase_M74"/>
</dbReference>
<name>A0A9W6JUX1_9HYPH</name>
<keyword evidence="1" id="KW-0645">Protease</keyword>
<reference evidence="10" key="2">
    <citation type="submission" date="2023-01" db="EMBL/GenBank/DDBJ databases">
        <authorList>
            <person name="Sun Q."/>
            <person name="Evtushenko L."/>
        </authorList>
    </citation>
    <scope>NUCLEOTIDE SEQUENCE</scope>
    <source>
        <strain evidence="10">VKM B-2789</strain>
    </source>
</reference>
<keyword evidence="3 9" id="KW-0732">Signal</keyword>
<dbReference type="AlphaFoldDB" id="A0A9W6JUX1"/>
<protein>
    <submittedName>
        <fullName evidence="10">Penicillin-insensitive murein endopeptidase</fullName>
    </submittedName>
</protein>
<dbReference type="GO" id="GO:0006508">
    <property type="term" value="P:proteolysis"/>
    <property type="evidence" value="ECO:0007669"/>
    <property type="project" value="UniProtKB-KW"/>
</dbReference>
<dbReference type="SUPFAM" id="SSF55166">
    <property type="entry name" value="Hedgehog/DD-peptidase"/>
    <property type="match status" value="1"/>
</dbReference>
<keyword evidence="7" id="KW-0482">Metalloprotease</keyword>
<keyword evidence="6" id="KW-0862">Zinc</keyword>
<evidence type="ECO:0000256" key="1">
    <source>
        <dbReference type="ARBA" id="ARBA00022670"/>
    </source>
</evidence>
<keyword evidence="4" id="KW-0574">Periplasm</keyword>
<dbReference type="Proteomes" id="UP001143330">
    <property type="component" value="Unassembled WGS sequence"/>
</dbReference>
<feature type="disulfide bond" evidence="8">
    <location>
        <begin position="70"/>
        <end position="298"/>
    </location>
</feature>
<dbReference type="GO" id="GO:0004252">
    <property type="term" value="F:serine-type endopeptidase activity"/>
    <property type="evidence" value="ECO:0007669"/>
    <property type="project" value="InterPro"/>
</dbReference>
<evidence type="ECO:0000313" key="10">
    <source>
        <dbReference type="EMBL" id="GLK83612.1"/>
    </source>
</evidence>
<accession>A0A9W6JUX1</accession>
<evidence type="ECO:0000256" key="3">
    <source>
        <dbReference type="ARBA" id="ARBA00022729"/>
    </source>
</evidence>
<dbReference type="Pfam" id="PF03411">
    <property type="entry name" value="Peptidase_M74"/>
    <property type="match status" value="1"/>
</dbReference>
<evidence type="ECO:0000256" key="2">
    <source>
        <dbReference type="ARBA" id="ARBA00022723"/>
    </source>
</evidence>
<proteinExistence type="predicted"/>
<keyword evidence="5" id="KW-0378">Hydrolase</keyword>
<evidence type="ECO:0000256" key="6">
    <source>
        <dbReference type="ARBA" id="ARBA00022833"/>
    </source>
</evidence>
<evidence type="ECO:0000256" key="8">
    <source>
        <dbReference type="PIRSR" id="PIRSR018455-2"/>
    </source>
</evidence>
<comment type="caution">
    <text evidence="10">The sequence shown here is derived from an EMBL/GenBank/DDBJ whole genome shotgun (WGS) entry which is preliminary data.</text>
</comment>
<dbReference type="RefSeq" id="WP_213363396.1">
    <property type="nucleotide sequence ID" value="NZ_BSFM01000008.1"/>
</dbReference>
<dbReference type="GO" id="GO:0008237">
    <property type="term" value="F:metallopeptidase activity"/>
    <property type="evidence" value="ECO:0007669"/>
    <property type="project" value="UniProtKB-KW"/>
</dbReference>
<feature type="chain" id="PRO_5040810498" evidence="9">
    <location>
        <begin position="25"/>
        <end position="305"/>
    </location>
</feature>
<evidence type="ECO:0000256" key="9">
    <source>
        <dbReference type="SAM" id="SignalP"/>
    </source>
</evidence>
<sequence>MRRLLAALILAGLALIGGAGALRAQDDTPPMSPAKPAAGSATPAKLLFGAVKEPASDLAPRAIGFYSRGCLAGGEALPINGPTWQAMRLSRNRNWGHPDLVVFLEQLAARAPKVGWPGLLVGDMAQPRGGPMASGHASHQIGLDADIWLTPMPKREYTAKEREDVSATMIVRPDRLDVDAKVWTPAHVAIIRAAAQDERVERVLVNAAIKKALCRDAKGDRAWLQKVRPYWGHDYHMHVRISCPASSPDCRPQDAVVPGDGCDKLDWWFSEGVLHPKPPKVPPKPAPPVTLAQLPPACAAVLKAP</sequence>
<feature type="disulfide bond" evidence="8">
    <location>
        <begin position="243"/>
        <end position="250"/>
    </location>
</feature>
<feature type="disulfide bond" evidence="8">
    <location>
        <begin position="214"/>
        <end position="262"/>
    </location>
</feature>
<evidence type="ECO:0000313" key="11">
    <source>
        <dbReference type="Proteomes" id="UP001143330"/>
    </source>
</evidence>